<dbReference type="Gene3D" id="3.80.10.10">
    <property type="entry name" value="Ribonuclease Inhibitor"/>
    <property type="match status" value="1"/>
</dbReference>
<evidence type="ECO:0008006" key="3">
    <source>
        <dbReference type="Google" id="ProtNLM"/>
    </source>
</evidence>
<evidence type="ECO:0000313" key="1">
    <source>
        <dbReference type="EMBL" id="SEN00360.1"/>
    </source>
</evidence>
<dbReference type="InterPro" id="IPR032675">
    <property type="entry name" value="LRR_dom_sf"/>
</dbReference>
<feature type="non-terminal residue" evidence="1">
    <location>
        <position position="1"/>
    </location>
</feature>
<proteinExistence type="predicted"/>
<name>A0A1H8CZB1_9FIRM</name>
<dbReference type="STRING" id="474960.SAMN05216180_2422"/>
<gene>
    <name evidence="1" type="ORF">SAMN05216180_2422</name>
</gene>
<dbReference type="EMBL" id="FOCG01000002">
    <property type="protein sequence ID" value="SEN00360.1"/>
    <property type="molecule type" value="Genomic_DNA"/>
</dbReference>
<organism evidence="1 2">
    <name type="scientific">Hydrogenoanaerobacterium saccharovorans</name>
    <dbReference type="NCBI Taxonomy" id="474960"/>
    <lineage>
        <taxon>Bacteria</taxon>
        <taxon>Bacillati</taxon>
        <taxon>Bacillota</taxon>
        <taxon>Clostridia</taxon>
        <taxon>Eubacteriales</taxon>
        <taxon>Oscillospiraceae</taxon>
        <taxon>Hydrogenoanaerobacterium</taxon>
    </lineage>
</organism>
<dbReference type="AlphaFoldDB" id="A0A1H8CZB1"/>
<reference evidence="1 2" key="1">
    <citation type="submission" date="2016-10" db="EMBL/GenBank/DDBJ databases">
        <authorList>
            <person name="de Groot N.N."/>
        </authorList>
    </citation>
    <scope>NUCLEOTIDE SEQUENCE [LARGE SCALE GENOMIC DNA]</scope>
    <source>
        <strain evidence="1 2">CGMCC 1.5070</strain>
    </source>
</reference>
<evidence type="ECO:0000313" key="2">
    <source>
        <dbReference type="Proteomes" id="UP000199158"/>
    </source>
</evidence>
<protein>
    <recommendedName>
        <fullName evidence="3">Leucine rich repeat-containing protein</fullName>
    </recommendedName>
</protein>
<sequence>FAHCKNLTTLPTNFRMPNHVENMSYAFQGCKSLKTLPNDFTIPNSVINMSNAFYGCDQLELPSSFKIPTILFQSGKQIFGPKKIDTGVQAQFVTYHNNNMKAYAMAHPDETNWIEGEIQTEYDAGQFYNFTVSANNVTNFKDIVYVLNYDNKYFDIVNLFNGVNPTKTTIGEVPGTEITILEITPTKIKFKCNKEVPAGKSWSGVVNIITLKAKQNTLSNVSVSTETK</sequence>
<keyword evidence="2" id="KW-1185">Reference proteome</keyword>
<dbReference type="Proteomes" id="UP000199158">
    <property type="component" value="Unassembled WGS sequence"/>
</dbReference>
<accession>A0A1H8CZB1</accession>